<dbReference type="PANTHER" id="PTHR42160">
    <property type="entry name" value="URACIL-DNA GLYCOSYLASE SUPERFAMILY PROTEIN"/>
    <property type="match status" value="1"/>
</dbReference>
<keyword evidence="3" id="KW-1185">Reference proteome</keyword>
<gene>
    <name evidence="2" type="ORF">Q2T77_35855</name>
</gene>
<dbReference type="PANTHER" id="PTHR42160:SF1">
    <property type="entry name" value="URACIL-DNA GLYCOSYLASE SUPERFAMILY PROTEIN"/>
    <property type="match status" value="1"/>
</dbReference>
<evidence type="ECO:0000259" key="1">
    <source>
        <dbReference type="SMART" id="SM00986"/>
    </source>
</evidence>
<dbReference type="CDD" id="cd10033">
    <property type="entry name" value="UDG_like"/>
    <property type="match status" value="1"/>
</dbReference>
<dbReference type="Proteomes" id="UP001169027">
    <property type="component" value="Unassembled WGS sequence"/>
</dbReference>
<dbReference type="SMART" id="SM00986">
    <property type="entry name" value="UDG"/>
    <property type="match status" value="1"/>
</dbReference>
<accession>A0ABT8SFB8</accession>
<evidence type="ECO:0000313" key="3">
    <source>
        <dbReference type="Proteomes" id="UP001169027"/>
    </source>
</evidence>
<dbReference type="SUPFAM" id="SSF52141">
    <property type="entry name" value="Uracil-DNA glycosylase-like"/>
    <property type="match status" value="1"/>
</dbReference>
<sequence>MNAAAPPRRLEAITPSQDLDSVLAAARGCRACEARLPLGPRPVLQAGYTSRLLVVGQAPGVRVHKSGIPWDDPSGERLRNWTGLCENRFYDARHVAIIPMGFCYPGRGQGGDLPPRRECADLWLDGLLARLPHVELTLLIGLYAQRHFLGRRRKASLTETVKAWREFAPDFIPLPHPSARNTPWFQRNPWFEQELLPALRQRVGLLKLDGVTA</sequence>
<organism evidence="2 3">
    <name type="scientific">Variovorax ginsengisoli</name>
    <dbReference type="NCBI Taxonomy" id="363844"/>
    <lineage>
        <taxon>Bacteria</taxon>
        <taxon>Pseudomonadati</taxon>
        <taxon>Pseudomonadota</taxon>
        <taxon>Betaproteobacteria</taxon>
        <taxon>Burkholderiales</taxon>
        <taxon>Comamonadaceae</taxon>
        <taxon>Variovorax</taxon>
    </lineage>
</organism>
<dbReference type="Pfam" id="PF03167">
    <property type="entry name" value="UDG"/>
    <property type="match status" value="1"/>
</dbReference>
<dbReference type="InterPro" id="IPR047124">
    <property type="entry name" value="HI_0220.2"/>
</dbReference>
<comment type="caution">
    <text evidence="2">The sequence shown here is derived from an EMBL/GenBank/DDBJ whole genome shotgun (WGS) entry which is preliminary data.</text>
</comment>
<name>A0ABT8SFB8_9BURK</name>
<evidence type="ECO:0000313" key="2">
    <source>
        <dbReference type="EMBL" id="MDO1537628.1"/>
    </source>
</evidence>
<dbReference type="InterPro" id="IPR005122">
    <property type="entry name" value="Uracil-DNA_glycosylase-like"/>
</dbReference>
<feature type="domain" description="Uracil-DNA glycosylase-like" evidence="1">
    <location>
        <begin position="43"/>
        <end position="200"/>
    </location>
</feature>
<dbReference type="SMART" id="SM00987">
    <property type="entry name" value="UreE_C"/>
    <property type="match status" value="1"/>
</dbReference>
<dbReference type="InterPro" id="IPR036895">
    <property type="entry name" value="Uracil-DNA_glycosylase-like_sf"/>
</dbReference>
<dbReference type="EMBL" id="JAUKVY010000045">
    <property type="protein sequence ID" value="MDO1537628.1"/>
    <property type="molecule type" value="Genomic_DNA"/>
</dbReference>
<dbReference type="Gene3D" id="3.40.470.10">
    <property type="entry name" value="Uracil-DNA glycosylase-like domain"/>
    <property type="match status" value="1"/>
</dbReference>
<reference evidence="2" key="1">
    <citation type="submission" date="2023-06" db="EMBL/GenBank/DDBJ databases">
        <authorList>
            <person name="Jiang Y."/>
            <person name="Liu Q."/>
        </authorList>
    </citation>
    <scope>NUCLEOTIDE SEQUENCE</scope>
    <source>
        <strain evidence="2">CGMCC 1.12090</strain>
    </source>
</reference>
<dbReference type="RefSeq" id="WP_301816069.1">
    <property type="nucleotide sequence ID" value="NZ_JAUJZH010000045.1"/>
</dbReference>
<proteinExistence type="predicted"/>
<protein>
    <submittedName>
        <fullName evidence="2">Uracil-DNA glycosylase family protein</fullName>
    </submittedName>
</protein>